<organism evidence="5 6">
    <name type="scientific">Halalkalibacillus sediminis</name>
    <dbReference type="NCBI Taxonomy" id="2018042"/>
    <lineage>
        <taxon>Bacteria</taxon>
        <taxon>Bacillati</taxon>
        <taxon>Bacillota</taxon>
        <taxon>Bacilli</taxon>
        <taxon>Bacillales</taxon>
        <taxon>Bacillaceae</taxon>
        <taxon>Halalkalibacillus</taxon>
    </lineage>
</organism>
<gene>
    <name evidence="5" type="ORF">CEY16_05805</name>
</gene>
<dbReference type="Pfam" id="PF25888">
    <property type="entry name" value="WHD_DnaB"/>
    <property type="match status" value="1"/>
</dbReference>
<evidence type="ECO:0000259" key="4">
    <source>
        <dbReference type="Pfam" id="PF25888"/>
    </source>
</evidence>
<evidence type="ECO:0000313" key="6">
    <source>
        <dbReference type="Proteomes" id="UP000243524"/>
    </source>
</evidence>
<feature type="region of interest" description="Disordered" evidence="2">
    <location>
        <begin position="402"/>
        <end position="471"/>
    </location>
</feature>
<feature type="compositionally biased region" description="Low complexity" evidence="2">
    <location>
        <begin position="402"/>
        <end position="417"/>
    </location>
</feature>
<protein>
    <submittedName>
        <fullName evidence="5">Uncharacterized protein</fullName>
    </submittedName>
</protein>
<feature type="region of interest" description="Disordered" evidence="2">
    <location>
        <begin position="275"/>
        <end position="302"/>
    </location>
</feature>
<comment type="similarity">
    <text evidence="1">Belongs to the DnaB/DnaD family.</text>
</comment>
<evidence type="ECO:0000313" key="5">
    <source>
        <dbReference type="EMBL" id="PKR79253.1"/>
    </source>
</evidence>
<dbReference type="InterPro" id="IPR058660">
    <property type="entry name" value="WHD_DnaB"/>
</dbReference>
<comment type="caution">
    <text evidence="5">The sequence shown here is derived from an EMBL/GenBank/DDBJ whole genome shotgun (WGS) entry which is preliminary data.</text>
</comment>
<keyword evidence="6" id="KW-1185">Reference proteome</keyword>
<feature type="compositionally biased region" description="Polar residues" evidence="2">
    <location>
        <begin position="283"/>
        <end position="298"/>
    </location>
</feature>
<evidence type="ECO:0000259" key="3">
    <source>
        <dbReference type="Pfam" id="PF07261"/>
    </source>
</evidence>
<dbReference type="SUPFAM" id="SSF158499">
    <property type="entry name" value="DnaD domain-like"/>
    <property type="match status" value="1"/>
</dbReference>
<dbReference type="EMBL" id="PJNH01000001">
    <property type="protein sequence ID" value="PKR79253.1"/>
    <property type="molecule type" value="Genomic_DNA"/>
</dbReference>
<feature type="domain" description="Replicative helicase loading/DNA remodeling protein DnaB N-terminal winged helix" evidence="4">
    <location>
        <begin position="16"/>
        <end position="237"/>
    </location>
</feature>
<dbReference type="AlphaFoldDB" id="A0A2I0QY46"/>
<proteinExistence type="inferred from homology"/>
<sequence>MREVESMNDRMKHLLPNDRMKIFQEDAFNEDAELVLAMLYQPLIGMKSVAVFQSLWKEASVQPSQSSISHHQMMSRLNMTLDDFYEARKKIEAIGLLKSFKEEGSFTTFYYYLNRPYSVKGFFEDPMLSVLLEHHLGKEDLNQLKRKLLIKTSRPTNVKEVTKRFDEVFTTIKPEMVMQQATQAPSDDTLVVETKLPVEWLHKMLQQQKVNPKNILSTGNIRFIEKMTHIYDVDFLELEKAVLWAVDEQQQFDRKEFLDMCKDIYYKKHGSIPPRLYTKNEDTQNTSLKEQPSKTKPQPANEKEAQIIQHFESVTHREILEDHSSSGKASMKEVNMLTDMMEEHGLSQPVMNVLVHYVLNKIGNKLSKNYIETIAAHWSRAHITTAKEAMDLAKQENNMYQKWQQKNQQKTQSYNKQQKSKEVLPKWYQEEKNQKKTSQQPAQQRSAPQDDKEQEELEKFFKSFSRSNHKG</sequence>
<feature type="compositionally biased region" description="Low complexity" evidence="2">
    <location>
        <begin position="438"/>
        <end position="447"/>
    </location>
</feature>
<dbReference type="InterPro" id="IPR034829">
    <property type="entry name" value="DnaD-like_sf"/>
</dbReference>
<evidence type="ECO:0000256" key="1">
    <source>
        <dbReference type="ARBA" id="ARBA00093462"/>
    </source>
</evidence>
<dbReference type="InterPro" id="IPR006343">
    <property type="entry name" value="DnaB/C_C"/>
</dbReference>
<name>A0A2I0QY46_9BACI</name>
<dbReference type="Proteomes" id="UP000243524">
    <property type="component" value="Unassembled WGS sequence"/>
</dbReference>
<accession>A0A2I0QY46</accession>
<feature type="compositionally biased region" description="Basic and acidic residues" evidence="2">
    <location>
        <begin position="419"/>
        <end position="434"/>
    </location>
</feature>
<evidence type="ECO:0000256" key="2">
    <source>
        <dbReference type="SAM" id="MobiDB-lite"/>
    </source>
</evidence>
<dbReference type="Gene3D" id="1.10.10.630">
    <property type="entry name" value="DnaD domain-like"/>
    <property type="match status" value="1"/>
</dbReference>
<feature type="domain" description="DnaB/C C-terminal" evidence="3">
    <location>
        <begin position="330"/>
        <end position="391"/>
    </location>
</feature>
<reference evidence="5 6" key="1">
    <citation type="submission" date="2017-06" db="EMBL/GenBank/DDBJ databases">
        <title>the draft geome sequence of Illustriluteabacillus marina B3227.</title>
        <authorList>
            <person name="He R.-H."/>
            <person name="Du Z.-J."/>
        </authorList>
    </citation>
    <scope>NUCLEOTIDE SEQUENCE [LARGE SCALE GENOMIC DNA]</scope>
    <source>
        <strain evidence="5 6">B3227</strain>
    </source>
</reference>
<dbReference type="Pfam" id="PF07261">
    <property type="entry name" value="DnaB_2"/>
    <property type="match status" value="1"/>
</dbReference>